<dbReference type="Gene3D" id="2.30.33.40">
    <property type="entry name" value="GroES chaperonin"/>
    <property type="match status" value="1"/>
</dbReference>
<name>A0AAW4FWU5_9HYPH</name>
<evidence type="ECO:0000313" key="6">
    <source>
        <dbReference type="EMBL" id="MBM3095758.1"/>
    </source>
</evidence>
<dbReference type="PANTHER" id="PTHR10772">
    <property type="entry name" value="10 KDA HEAT SHOCK PROTEIN"/>
    <property type="match status" value="1"/>
</dbReference>
<dbReference type="GO" id="GO:0051082">
    <property type="term" value="F:unfolded protein binding"/>
    <property type="evidence" value="ECO:0007669"/>
    <property type="project" value="TreeGrafter"/>
</dbReference>
<dbReference type="InterPro" id="IPR020818">
    <property type="entry name" value="Chaperonin_GroES"/>
</dbReference>
<dbReference type="PANTHER" id="PTHR10772:SF58">
    <property type="entry name" value="CO-CHAPERONIN GROES"/>
    <property type="match status" value="1"/>
</dbReference>
<organism evidence="6 7">
    <name type="scientific">Ensifer canadensis</name>
    <dbReference type="NCBI Taxonomy" id="555315"/>
    <lineage>
        <taxon>Bacteria</taxon>
        <taxon>Pseudomonadati</taxon>
        <taxon>Pseudomonadota</taxon>
        <taxon>Alphaproteobacteria</taxon>
        <taxon>Hyphomicrobiales</taxon>
        <taxon>Rhizobiaceae</taxon>
        <taxon>Sinorhizobium/Ensifer group</taxon>
        <taxon>Ensifer</taxon>
    </lineage>
</organism>
<dbReference type="GO" id="GO:0046872">
    <property type="term" value="F:metal ion binding"/>
    <property type="evidence" value="ECO:0007669"/>
    <property type="project" value="TreeGrafter"/>
</dbReference>
<comment type="subunit">
    <text evidence="4">Heptamer of 7 subunits arranged in a ring. Interacts with the chaperonin GroEL.</text>
</comment>
<keyword evidence="4" id="KW-0963">Cytoplasm</keyword>
<gene>
    <name evidence="4" type="primary">groES</name>
    <name evidence="4" type="synonym">groS</name>
    <name evidence="6" type="ORF">GFB56_34195</name>
</gene>
<evidence type="ECO:0000256" key="2">
    <source>
        <dbReference type="ARBA" id="ARBA00023016"/>
    </source>
</evidence>
<evidence type="ECO:0000313" key="7">
    <source>
        <dbReference type="Proteomes" id="UP000744980"/>
    </source>
</evidence>
<dbReference type="HAMAP" id="MF_00580">
    <property type="entry name" value="CH10"/>
    <property type="match status" value="1"/>
</dbReference>
<dbReference type="GO" id="GO:0044183">
    <property type="term" value="F:protein folding chaperone"/>
    <property type="evidence" value="ECO:0007669"/>
    <property type="project" value="InterPro"/>
</dbReference>
<sequence length="130" mass="14428">MKIRPLHDRAVIRRAQGYLKSKGGIITRDIAKEKPQEGEVIAGCRGTRNECGKLIPLDATFGDRILLGKRSGTDFRIDGEAPLIKNEPDIMDVVEKTVAAKKAAWPSISDRNLKTELDEHNVCQGNQILH</sequence>
<dbReference type="Proteomes" id="UP000744980">
    <property type="component" value="Unassembled WGS sequence"/>
</dbReference>
<comment type="subcellular location">
    <subcellularLocation>
        <location evidence="4">Cytoplasm</location>
    </subcellularLocation>
</comment>
<dbReference type="PRINTS" id="PR00297">
    <property type="entry name" value="CHAPERONIN10"/>
</dbReference>
<dbReference type="CDD" id="cd00320">
    <property type="entry name" value="cpn10"/>
    <property type="match status" value="1"/>
</dbReference>
<evidence type="ECO:0000256" key="3">
    <source>
        <dbReference type="ARBA" id="ARBA00023186"/>
    </source>
</evidence>
<evidence type="ECO:0000256" key="1">
    <source>
        <dbReference type="ARBA" id="ARBA00006975"/>
    </source>
</evidence>
<dbReference type="EMBL" id="WXFA01000055">
    <property type="protein sequence ID" value="MBM3095758.1"/>
    <property type="molecule type" value="Genomic_DNA"/>
</dbReference>
<dbReference type="Pfam" id="PF00166">
    <property type="entry name" value="Cpn10"/>
    <property type="match status" value="1"/>
</dbReference>
<comment type="function">
    <text evidence="4 5">Together with the chaperonin GroEL, plays an essential role in assisting protein folding. The GroEL-GroES system forms a nano-cage that allows encapsulation of the non-native substrate proteins and provides a physical environment optimized to promote and accelerate protein folding. GroES binds to the apical surface of the GroEL ring, thereby capping the opening of the GroEL channel.</text>
</comment>
<keyword evidence="7" id="KW-1185">Reference proteome</keyword>
<dbReference type="FunFam" id="2.30.33.40:FF:000001">
    <property type="entry name" value="10 kDa chaperonin"/>
    <property type="match status" value="1"/>
</dbReference>
<comment type="caution">
    <text evidence="6">The sequence shown here is derived from an EMBL/GenBank/DDBJ whole genome shotgun (WGS) entry which is preliminary data.</text>
</comment>
<accession>A0AAW4FWU5</accession>
<dbReference type="SUPFAM" id="SSF50129">
    <property type="entry name" value="GroES-like"/>
    <property type="match status" value="1"/>
</dbReference>
<dbReference type="InterPro" id="IPR011032">
    <property type="entry name" value="GroES-like_sf"/>
</dbReference>
<comment type="similarity">
    <text evidence="1 4 5">Belongs to the GroES chaperonin family.</text>
</comment>
<dbReference type="AlphaFoldDB" id="A0AAW4FWU5"/>
<keyword evidence="2" id="KW-0346">Stress response</keyword>
<keyword evidence="3 4" id="KW-0143">Chaperone</keyword>
<protein>
    <recommendedName>
        <fullName evidence="4">Co-chaperonin GroES</fullName>
    </recommendedName>
    <alternativeName>
        <fullName evidence="4">10 kDa chaperonin</fullName>
    </alternativeName>
    <alternativeName>
        <fullName evidence="4">Chaperonin-10</fullName>
        <shortName evidence="4">Cpn10</shortName>
    </alternativeName>
</protein>
<reference evidence="6 7" key="1">
    <citation type="submission" date="2020-01" db="EMBL/GenBank/DDBJ databases">
        <title>Draft genome assembly of Ensifer adhaerens T173.</title>
        <authorList>
            <person name="Craig J.E."/>
            <person name="Stinchcombe J.R."/>
        </authorList>
    </citation>
    <scope>NUCLEOTIDE SEQUENCE [LARGE SCALE GENOMIC DNA]</scope>
    <source>
        <strain evidence="6 7">T173</strain>
    </source>
</reference>
<dbReference type="SMART" id="SM00883">
    <property type="entry name" value="Cpn10"/>
    <property type="match status" value="1"/>
</dbReference>
<evidence type="ECO:0000256" key="4">
    <source>
        <dbReference type="HAMAP-Rule" id="MF_00580"/>
    </source>
</evidence>
<dbReference type="InterPro" id="IPR037124">
    <property type="entry name" value="Chaperonin_GroES_sf"/>
</dbReference>
<dbReference type="GO" id="GO:0051087">
    <property type="term" value="F:protein-folding chaperone binding"/>
    <property type="evidence" value="ECO:0007669"/>
    <property type="project" value="TreeGrafter"/>
</dbReference>
<evidence type="ECO:0000256" key="5">
    <source>
        <dbReference type="RuleBase" id="RU000535"/>
    </source>
</evidence>
<proteinExistence type="inferred from homology"/>
<dbReference type="GO" id="GO:0005524">
    <property type="term" value="F:ATP binding"/>
    <property type="evidence" value="ECO:0007669"/>
    <property type="project" value="InterPro"/>
</dbReference>
<dbReference type="GO" id="GO:0005737">
    <property type="term" value="C:cytoplasm"/>
    <property type="evidence" value="ECO:0007669"/>
    <property type="project" value="UniProtKB-SubCell"/>
</dbReference>